<protein>
    <submittedName>
        <fullName evidence="1">Uncharacterized protein</fullName>
    </submittedName>
</protein>
<dbReference type="Proteomes" id="UP000651852">
    <property type="component" value="Unassembled WGS sequence"/>
</dbReference>
<proteinExistence type="predicted"/>
<evidence type="ECO:0000313" key="1">
    <source>
        <dbReference type="EMBL" id="MBC3951527.1"/>
    </source>
</evidence>
<organism evidence="1 2">
    <name type="scientific">Pseudomonas folii</name>
    <dbReference type="NCBI Taxonomy" id="2762593"/>
    <lineage>
        <taxon>Bacteria</taxon>
        <taxon>Pseudomonadati</taxon>
        <taxon>Pseudomonadota</taxon>
        <taxon>Gammaproteobacteria</taxon>
        <taxon>Pseudomonadales</taxon>
        <taxon>Pseudomonadaceae</taxon>
        <taxon>Pseudomonas</taxon>
    </lineage>
</organism>
<accession>A0ABR7B2X9</accession>
<sequence length="264" mass="29867">MSIGLAIYGVDDVSPVAVFEMAQLFFEKLNYPVTAAAFHKRITPTADGESLDFVEVEPDELRTALTVGEANDFRIYSEAGDSDPWFSSFGYTTESFGNFFCIDAQSEECFEAAQDKFTCFVDEIALEVNFTYAIIYNVDKVSDAVWYARGTNMKTLFSFESPVAFSHDTPGLYEGERTYEKTKLRMVYPVNYLNKNHMSICVDNTPLPDWIAMSPERGTLMSISEKIRWTVPENNLLEVNKSCGQSGALLAWRPEHIKKRPKLP</sequence>
<dbReference type="RefSeq" id="WP_187522221.1">
    <property type="nucleotide sequence ID" value="NZ_JACONW010000086.1"/>
</dbReference>
<gene>
    <name evidence="1" type="ORF">H8S59_17295</name>
</gene>
<evidence type="ECO:0000313" key="2">
    <source>
        <dbReference type="Proteomes" id="UP000651852"/>
    </source>
</evidence>
<name>A0ABR7B2X9_9PSED</name>
<keyword evidence="2" id="KW-1185">Reference proteome</keyword>
<reference evidence="1 2" key="1">
    <citation type="submission" date="2020-08" db="EMBL/GenBank/DDBJ databases">
        <title>Putative novel bacterial strains isolated from necrotic wheat leaf tissues caused by Xanthomonas translucens.</title>
        <authorList>
            <person name="Tambong J.T."/>
        </authorList>
    </citation>
    <scope>NUCLEOTIDE SEQUENCE [LARGE SCALE GENOMIC DNA]</scope>
    <source>
        <strain evidence="1 2">DOAB 1069</strain>
    </source>
</reference>
<dbReference type="EMBL" id="JACONW010000086">
    <property type="protein sequence ID" value="MBC3951527.1"/>
    <property type="molecule type" value="Genomic_DNA"/>
</dbReference>
<comment type="caution">
    <text evidence="1">The sequence shown here is derived from an EMBL/GenBank/DDBJ whole genome shotgun (WGS) entry which is preliminary data.</text>
</comment>